<accession>A0A3P3XIH2</accession>
<evidence type="ECO:0000256" key="1">
    <source>
        <dbReference type="ARBA" id="ARBA00022729"/>
    </source>
</evidence>
<dbReference type="InterPro" id="IPR011250">
    <property type="entry name" value="OMP/PagP_B-barrel"/>
</dbReference>
<dbReference type="Pfam" id="PF13505">
    <property type="entry name" value="OMP_b-brl"/>
    <property type="match status" value="1"/>
</dbReference>
<sequence length="231" mass="25055">MRQKAAIRSLFLAVVCLLAVSPVLAQKVQGEAGIGFMAISPNLTDTIANFAVGDMLYGVTVSYAVKPWLGVSTDVLYLGDSYYGPGSGMFNEGPSSWAGLQSASGDKANWKYYESFIYAPLSINLMAPLGIVRPYLGLGPAFYFHFPSTNQDTAFTDYLKTHYGSAAVVGRIGQGFTARVGFDVFLGDSLSIGAGYVVREDTPVTVFKDIGDLNFYKEKGYLFLVGRFYIK</sequence>
<dbReference type="SUPFAM" id="SSF56925">
    <property type="entry name" value="OMPA-like"/>
    <property type="match status" value="1"/>
</dbReference>
<dbReference type="InterPro" id="IPR027385">
    <property type="entry name" value="Beta-barrel_OMP"/>
</dbReference>
<dbReference type="AlphaFoldDB" id="A0A3P3XIH2"/>
<gene>
    <name evidence="4" type="ORF">SPIROBIBN47_260067</name>
</gene>
<keyword evidence="1 2" id="KW-0732">Signal</keyword>
<feature type="chain" id="PRO_5018207289" description="Outer membrane protein beta-barrel domain-containing protein" evidence="2">
    <location>
        <begin position="26"/>
        <end position="231"/>
    </location>
</feature>
<reference evidence="4" key="1">
    <citation type="submission" date="2017-02" db="EMBL/GenBank/DDBJ databases">
        <authorList>
            <person name="Regsiter A."/>
            <person name="William W."/>
        </authorList>
    </citation>
    <scope>NUCLEOTIDE SEQUENCE</scope>
    <source>
        <strain evidence="4">Bib</strain>
    </source>
</reference>
<name>A0A3P3XIH2_9SPIR</name>
<proteinExistence type="predicted"/>
<evidence type="ECO:0000256" key="2">
    <source>
        <dbReference type="SAM" id="SignalP"/>
    </source>
</evidence>
<feature type="domain" description="Outer membrane protein beta-barrel" evidence="3">
    <location>
        <begin position="12"/>
        <end position="196"/>
    </location>
</feature>
<evidence type="ECO:0000259" key="3">
    <source>
        <dbReference type="Pfam" id="PF13505"/>
    </source>
</evidence>
<dbReference type="EMBL" id="FWDM01000019">
    <property type="protein sequence ID" value="SLM12823.1"/>
    <property type="molecule type" value="Genomic_DNA"/>
</dbReference>
<protein>
    <recommendedName>
        <fullName evidence="3">Outer membrane protein beta-barrel domain-containing protein</fullName>
    </recommendedName>
</protein>
<evidence type="ECO:0000313" key="4">
    <source>
        <dbReference type="EMBL" id="SLM12823.1"/>
    </source>
</evidence>
<organism evidence="4">
    <name type="scientific">uncultured spirochete</name>
    <dbReference type="NCBI Taxonomy" id="156406"/>
    <lineage>
        <taxon>Bacteria</taxon>
        <taxon>Pseudomonadati</taxon>
        <taxon>Spirochaetota</taxon>
        <taxon>Spirochaetia</taxon>
        <taxon>Spirochaetales</taxon>
        <taxon>environmental samples</taxon>
    </lineage>
</organism>
<feature type="signal peptide" evidence="2">
    <location>
        <begin position="1"/>
        <end position="25"/>
    </location>
</feature>